<keyword evidence="6 9" id="KW-0067">ATP-binding</keyword>
<keyword evidence="4" id="KW-1003">Cell membrane</keyword>
<dbReference type="NCBIfam" id="TIGR01727">
    <property type="entry name" value="oligo_HPY"/>
    <property type="match status" value="1"/>
</dbReference>
<dbReference type="Gene3D" id="3.40.50.300">
    <property type="entry name" value="P-loop containing nucleotide triphosphate hydrolases"/>
    <property type="match status" value="1"/>
</dbReference>
<gene>
    <name evidence="9" type="ORF">EOW65_09310</name>
</gene>
<keyword evidence="3" id="KW-0813">Transport</keyword>
<feature type="domain" description="ABC transporter" evidence="8">
    <location>
        <begin position="6"/>
        <end position="256"/>
    </location>
</feature>
<evidence type="ECO:0000256" key="7">
    <source>
        <dbReference type="ARBA" id="ARBA00023136"/>
    </source>
</evidence>
<evidence type="ECO:0000256" key="2">
    <source>
        <dbReference type="ARBA" id="ARBA00005417"/>
    </source>
</evidence>
<dbReference type="GO" id="GO:0055085">
    <property type="term" value="P:transmembrane transport"/>
    <property type="evidence" value="ECO:0007669"/>
    <property type="project" value="UniProtKB-ARBA"/>
</dbReference>
<dbReference type="EMBL" id="SAVB01000010">
    <property type="protein sequence ID" value="RWR48689.1"/>
    <property type="molecule type" value="Genomic_DNA"/>
</dbReference>
<dbReference type="GO" id="GO:0015833">
    <property type="term" value="P:peptide transport"/>
    <property type="evidence" value="ECO:0007669"/>
    <property type="project" value="InterPro"/>
</dbReference>
<dbReference type="AlphaFoldDB" id="A0A443LHP2"/>
<dbReference type="InterPro" id="IPR013563">
    <property type="entry name" value="Oligopep_ABC_C"/>
</dbReference>
<comment type="caution">
    <text evidence="9">The sequence shown here is derived from an EMBL/GenBank/DDBJ whole genome shotgun (WGS) entry which is preliminary data.</text>
</comment>
<organism evidence="9 10">
    <name type="scientific">Paenirhodobacter ferrireducens</name>
    <dbReference type="NCBI Taxonomy" id="1215032"/>
    <lineage>
        <taxon>Bacteria</taxon>
        <taxon>Pseudomonadati</taxon>
        <taxon>Pseudomonadota</taxon>
        <taxon>Alphaproteobacteria</taxon>
        <taxon>Rhodobacterales</taxon>
        <taxon>Rhodobacter group</taxon>
        <taxon>Paenirhodobacter</taxon>
    </lineage>
</organism>
<evidence type="ECO:0000256" key="4">
    <source>
        <dbReference type="ARBA" id="ARBA00022475"/>
    </source>
</evidence>
<keyword evidence="5" id="KW-0547">Nucleotide-binding</keyword>
<dbReference type="RefSeq" id="WP_128148790.1">
    <property type="nucleotide sequence ID" value="NZ_SAVB01000010.1"/>
</dbReference>
<comment type="similarity">
    <text evidence="2">Belongs to the ABC transporter superfamily.</text>
</comment>
<dbReference type="GO" id="GO:0016887">
    <property type="term" value="F:ATP hydrolysis activity"/>
    <property type="evidence" value="ECO:0007669"/>
    <property type="project" value="InterPro"/>
</dbReference>
<dbReference type="FunFam" id="3.40.50.300:FF:000016">
    <property type="entry name" value="Oligopeptide ABC transporter ATP-binding component"/>
    <property type="match status" value="1"/>
</dbReference>
<accession>A0A443LHP2</accession>
<keyword evidence="7" id="KW-0472">Membrane</keyword>
<evidence type="ECO:0000313" key="10">
    <source>
        <dbReference type="Proteomes" id="UP000286594"/>
    </source>
</evidence>
<evidence type="ECO:0000256" key="3">
    <source>
        <dbReference type="ARBA" id="ARBA00022448"/>
    </source>
</evidence>
<dbReference type="CDD" id="cd03257">
    <property type="entry name" value="ABC_NikE_OppD_transporters"/>
    <property type="match status" value="1"/>
</dbReference>
<dbReference type="Pfam" id="PF08352">
    <property type="entry name" value="oligo_HPY"/>
    <property type="match status" value="1"/>
</dbReference>
<proteinExistence type="inferred from homology"/>
<evidence type="ECO:0000256" key="5">
    <source>
        <dbReference type="ARBA" id="ARBA00022741"/>
    </source>
</evidence>
<keyword evidence="10" id="KW-1185">Reference proteome</keyword>
<dbReference type="PANTHER" id="PTHR43297:SF2">
    <property type="entry name" value="DIPEPTIDE TRANSPORT ATP-BINDING PROTEIN DPPD"/>
    <property type="match status" value="1"/>
</dbReference>
<dbReference type="Proteomes" id="UP000286594">
    <property type="component" value="Unassembled WGS sequence"/>
</dbReference>
<dbReference type="SUPFAM" id="SSF52540">
    <property type="entry name" value="P-loop containing nucleoside triphosphate hydrolases"/>
    <property type="match status" value="1"/>
</dbReference>
<evidence type="ECO:0000256" key="1">
    <source>
        <dbReference type="ARBA" id="ARBA00004417"/>
    </source>
</evidence>
<name>A0A443LHP2_9RHOB</name>
<dbReference type="InterPro" id="IPR003439">
    <property type="entry name" value="ABC_transporter-like_ATP-bd"/>
</dbReference>
<dbReference type="InterPro" id="IPR003593">
    <property type="entry name" value="AAA+_ATPase"/>
</dbReference>
<dbReference type="PROSITE" id="PS50893">
    <property type="entry name" value="ABC_TRANSPORTER_2"/>
    <property type="match status" value="1"/>
</dbReference>
<dbReference type="InterPro" id="IPR027417">
    <property type="entry name" value="P-loop_NTPase"/>
</dbReference>
<protein>
    <submittedName>
        <fullName evidence="9">ABC transporter ATP-binding protein</fullName>
    </submittedName>
</protein>
<evidence type="ECO:0000313" key="9">
    <source>
        <dbReference type="EMBL" id="RWR48689.1"/>
    </source>
</evidence>
<dbReference type="GO" id="GO:0005524">
    <property type="term" value="F:ATP binding"/>
    <property type="evidence" value="ECO:0007669"/>
    <property type="project" value="UniProtKB-KW"/>
</dbReference>
<dbReference type="InterPro" id="IPR017871">
    <property type="entry name" value="ABC_transporter-like_CS"/>
</dbReference>
<dbReference type="PANTHER" id="PTHR43297">
    <property type="entry name" value="OLIGOPEPTIDE TRANSPORT ATP-BINDING PROTEIN APPD"/>
    <property type="match status" value="1"/>
</dbReference>
<dbReference type="OrthoDB" id="9802264at2"/>
<evidence type="ECO:0000256" key="6">
    <source>
        <dbReference type="ARBA" id="ARBA00022840"/>
    </source>
</evidence>
<dbReference type="GO" id="GO:0005886">
    <property type="term" value="C:plasma membrane"/>
    <property type="evidence" value="ECO:0007669"/>
    <property type="project" value="UniProtKB-SubCell"/>
</dbReference>
<reference evidence="9 10" key="1">
    <citation type="submission" date="2019-01" db="EMBL/GenBank/DDBJ databases">
        <title>Sinorhodobacter populi sp. nov. isolated from the symptomatic bark tissue of Populus euramericana canker.</title>
        <authorList>
            <person name="Xu G."/>
        </authorList>
    </citation>
    <scope>NUCLEOTIDE SEQUENCE [LARGE SCALE GENOMIC DNA]</scope>
    <source>
        <strain evidence="9 10">CCTCC AB2012026</strain>
    </source>
</reference>
<sequence>MSDDVLRIEDLTIALRVEGRDHPAVEGVNLTIGRGEVVGLVGESGCGKSLTALSVAGLLTAPMHVSNGRILIEGQDVARLSNRSLRSLRGDRIAMIFQEPMTALNPLMTIGDQIGEMFVLHRGLGARAARKAAIAALDRVQVPGAARRVDDYPHQLSGGMRQRVMIAIALACDPALLIADEPTTALDVTIQAEIIDLILELCREQGTAVLMISHDLGLVARICNRVAVMYAGHLIEEQAAERIFLSPHHPYTRGLVGALPRLGRRLTEGQAALTEIPGTVPAILDYGAGCRFAPRCTRVMAHCAAATPETTQLPQGGRIRCFLHD</sequence>
<comment type="subcellular location">
    <subcellularLocation>
        <location evidence="1">Cell inner membrane</location>
        <topology evidence="1">Peripheral membrane protein</topology>
    </subcellularLocation>
</comment>
<dbReference type="Pfam" id="PF00005">
    <property type="entry name" value="ABC_tran"/>
    <property type="match status" value="1"/>
</dbReference>
<evidence type="ECO:0000259" key="8">
    <source>
        <dbReference type="PROSITE" id="PS50893"/>
    </source>
</evidence>
<dbReference type="SMART" id="SM00382">
    <property type="entry name" value="AAA"/>
    <property type="match status" value="1"/>
</dbReference>
<dbReference type="InterPro" id="IPR050388">
    <property type="entry name" value="ABC_Ni/Peptide_Import"/>
</dbReference>
<dbReference type="PROSITE" id="PS00211">
    <property type="entry name" value="ABC_TRANSPORTER_1"/>
    <property type="match status" value="1"/>
</dbReference>